<comment type="subcellular location">
    <subcellularLocation>
        <location evidence="1 12">Golgi apparatus</location>
        <location evidence="1 12">Golgi stack membrane</location>
        <topology evidence="1 12">Single-pass type II membrane protein</topology>
    </subcellularLocation>
</comment>
<dbReference type="OrthoDB" id="427096at2759"/>
<dbReference type="FunFam" id="3.40.50.11660:FF:000004">
    <property type="entry name" value="Glycoprotein 3-alpha-L-fucosyltransferase A"/>
    <property type="match status" value="1"/>
</dbReference>
<dbReference type="GO" id="GO:0008417">
    <property type="term" value="F:fucosyltransferase activity"/>
    <property type="evidence" value="ECO:0007669"/>
    <property type="project" value="InterPro"/>
</dbReference>
<keyword evidence="9 12" id="KW-0333">Golgi apparatus</keyword>
<dbReference type="SUPFAM" id="SSF53756">
    <property type="entry name" value="UDP-Glycosyltransferase/glycogen phosphorylase"/>
    <property type="match status" value="1"/>
</dbReference>
<dbReference type="InterPro" id="IPR032135">
    <property type="entry name" value="DUF4817"/>
</dbReference>
<evidence type="ECO:0000256" key="2">
    <source>
        <dbReference type="ARBA" id="ARBA00004922"/>
    </source>
</evidence>
<sequence>MQLSIPIMDSNTRTVDLCTGWAIYWYVFEFRRMATPNELQTRNFDSLLVIPSAARNNMFSLEERFEILKTYFQSQCCVAETVRILKRNMGRDRAPTEGAIRKLPNVVELSDAWLDKELVRLRELGGMALPRFSLKRYFFYVLCLTGTLIVLLNLLREDEIWHSMRPHPSQPQAVRVTGDMPKVLNINGTASLGENSIDQDPSRRPWYMKGGTRRPYPAIRTRNTGRRLAQLWPEEAAYDDRVTNQLMFVPPDYNKTGSEHSLKKIMIPHGMAEAKIGPDIFFQQRCPVNTCTIVRDNPDDADLILFKDYITHVGRRSYNQVWMLYFLECPYHTQSVKSALINWTATYRRDSDIVAPYERWQYYDSSITQISQTFNYAANKTKKVAWFVSNCHPRNQRMHYARELSKYIQVDIYGACGSLRCPRSQSQTCFDMLDEDYKFYLAFENSNCKDYITEKFFVNGLGHNVLPIVMGAHPTDYARSSPYRSYIHVDEFESPKELAEYLHRLDRDDDLYNSYFRWKGTGEFINTYFWCRVCAMLHDDRPPKYYKDVNEWWRGDGVCTTSSWREHDLARPQNT</sequence>
<dbReference type="Proteomes" id="UP000007755">
    <property type="component" value="Unassembled WGS sequence"/>
</dbReference>
<dbReference type="PANTHER" id="PTHR48438:SF1">
    <property type="entry name" value="ALPHA-(1,3)-FUCOSYLTRANSFERASE C-RELATED"/>
    <property type="match status" value="1"/>
</dbReference>
<evidence type="ECO:0000259" key="15">
    <source>
        <dbReference type="Pfam" id="PF17039"/>
    </source>
</evidence>
<evidence type="ECO:0000256" key="7">
    <source>
        <dbReference type="ARBA" id="ARBA00022968"/>
    </source>
</evidence>
<evidence type="ECO:0000256" key="10">
    <source>
        <dbReference type="ARBA" id="ARBA00023136"/>
    </source>
</evidence>
<evidence type="ECO:0000256" key="6">
    <source>
        <dbReference type="ARBA" id="ARBA00022692"/>
    </source>
</evidence>
<evidence type="ECO:0000313" key="16">
    <source>
        <dbReference type="EMBL" id="EGI59530.1"/>
    </source>
</evidence>
<dbReference type="InterPro" id="IPR038577">
    <property type="entry name" value="GT10-like_C_sf"/>
</dbReference>
<dbReference type="AlphaFoldDB" id="F4X1Z4"/>
<evidence type="ECO:0000313" key="17">
    <source>
        <dbReference type="Proteomes" id="UP000007755"/>
    </source>
</evidence>
<proteinExistence type="inferred from homology"/>
<dbReference type="InParanoid" id="F4X1Z4"/>
<evidence type="ECO:0000256" key="3">
    <source>
        <dbReference type="ARBA" id="ARBA00008919"/>
    </source>
</evidence>
<dbReference type="EMBL" id="GL888558">
    <property type="protein sequence ID" value="EGI59530.1"/>
    <property type="molecule type" value="Genomic_DNA"/>
</dbReference>
<comment type="similarity">
    <text evidence="3 12">Belongs to the glycosyltransferase 10 family.</text>
</comment>
<dbReference type="InterPro" id="IPR055270">
    <property type="entry name" value="Glyco_tran_10_C"/>
</dbReference>
<dbReference type="eggNOG" id="KOG2619">
    <property type="taxonomic scope" value="Eukaryota"/>
</dbReference>
<name>F4X1Z4_ACREC</name>
<keyword evidence="8 12" id="KW-1133">Transmembrane helix</keyword>
<evidence type="ECO:0000256" key="12">
    <source>
        <dbReference type="RuleBase" id="RU003832"/>
    </source>
</evidence>
<evidence type="ECO:0000256" key="11">
    <source>
        <dbReference type="ARBA" id="ARBA00023180"/>
    </source>
</evidence>
<evidence type="ECO:0000256" key="9">
    <source>
        <dbReference type="ARBA" id="ARBA00023034"/>
    </source>
</evidence>
<evidence type="ECO:0000259" key="14">
    <source>
        <dbReference type="Pfam" id="PF16087"/>
    </source>
</evidence>
<dbReference type="InterPro" id="IPR031481">
    <property type="entry name" value="Glyco_tran_10_N"/>
</dbReference>
<evidence type="ECO:0000256" key="5">
    <source>
        <dbReference type="ARBA" id="ARBA00022679"/>
    </source>
</evidence>
<keyword evidence="7" id="KW-0735">Signal-anchor</keyword>
<dbReference type="GO" id="GO:0032580">
    <property type="term" value="C:Golgi cisterna membrane"/>
    <property type="evidence" value="ECO:0007669"/>
    <property type="project" value="UniProtKB-SubCell"/>
</dbReference>
<organism evidence="17">
    <name type="scientific">Acromyrmex echinatior</name>
    <name type="common">Panamanian leafcutter ant</name>
    <name type="synonym">Acromyrmex octospinosus echinatior</name>
    <dbReference type="NCBI Taxonomy" id="103372"/>
    <lineage>
        <taxon>Eukaryota</taxon>
        <taxon>Metazoa</taxon>
        <taxon>Ecdysozoa</taxon>
        <taxon>Arthropoda</taxon>
        <taxon>Hexapoda</taxon>
        <taxon>Insecta</taxon>
        <taxon>Pterygota</taxon>
        <taxon>Neoptera</taxon>
        <taxon>Endopterygota</taxon>
        <taxon>Hymenoptera</taxon>
        <taxon>Apocrita</taxon>
        <taxon>Aculeata</taxon>
        <taxon>Formicoidea</taxon>
        <taxon>Formicidae</taxon>
        <taxon>Myrmicinae</taxon>
        <taxon>Acromyrmex</taxon>
    </lineage>
</organism>
<reference evidence="16" key="1">
    <citation type="submission" date="2011-02" db="EMBL/GenBank/DDBJ databases">
        <title>The genome of the leaf-cutting ant Acromyrmex echinatior suggests key adaptations to social evolution and fungus farming.</title>
        <authorList>
            <person name="Nygaard S."/>
            <person name="Zhang G."/>
        </authorList>
    </citation>
    <scope>NUCLEOTIDE SEQUENCE</scope>
</reference>
<evidence type="ECO:0000259" key="13">
    <source>
        <dbReference type="Pfam" id="PF00852"/>
    </source>
</evidence>
<comment type="pathway">
    <text evidence="2">Protein modification; protein glycosylation.</text>
</comment>
<keyword evidence="17" id="KW-1185">Reference proteome</keyword>
<dbReference type="PANTHER" id="PTHR48438">
    <property type="entry name" value="ALPHA-(1,3)-FUCOSYLTRANSFERASE C-RELATED"/>
    <property type="match status" value="1"/>
</dbReference>
<dbReference type="EC" id="2.4.1.-" evidence="12"/>
<accession>F4X1Z4</accession>
<protein>
    <recommendedName>
        <fullName evidence="12">Fucosyltransferase</fullName>
        <ecNumber evidence="12">2.4.1.-</ecNumber>
    </recommendedName>
</protein>
<keyword evidence="4 12" id="KW-0328">Glycosyltransferase</keyword>
<dbReference type="STRING" id="103372.F4X1Z4"/>
<dbReference type="InterPro" id="IPR001503">
    <property type="entry name" value="Glyco_trans_10"/>
</dbReference>
<feature type="domain" description="Fucosyltransferase C-terminal" evidence="13">
    <location>
        <begin position="378"/>
        <end position="552"/>
    </location>
</feature>
<keyword evidence="6 12" id="KW-0812">Transmembrane</keyword>
<dbReference type="FunCoup" id="F4X1Z4">
    <property type="interactions" value="46"/>
</dbReference>
<feature type="transmembrane region" description="Helical" evidence="12">
    <location>
        <begin position="137"/>
        <end position="155"/>
    </location>
</feature>
<evidence type="ECO:0000256" key="4">
    <source>
        <dbReference type="ARBA" id="ARBA00022676"/>
    </source>
</evidence>
<keyword evidence="10 12" id="KW-0472">Membrane</keyword>
<dbReference type="Pfam" id="PF16087">
    <property type="entry name" value="DUF4817"/>
    <property type="match status" value="1"/>
</dbReference>
<dbReference type="UniPathway" id="UPA00378"/>
<keyword evidence="11" id="KW-0325">Glycoprotein</keyword>
<dbReference type="Gene3D" id="3.40.50.11660">
    <property type="entry name" value="Glycosyl transferase family 10, C-terminal domain"/>
    <property type="match status" value="1"/>
</dbReference>
<keyword evidence="5 12" id="KW-0808">Transferase</keyword>
<dbReference type="Pfam" id="PF17039">
    <property type="entry name" value="Glyco_tran_10_N"/>
    <property type="match status" value="1"/>
</dbReference>
<dbReference type="Pfam" id="PF00852">
    <property type="entry name" value="Glyco_transf_10"/>
    <property type="match status" value="1"/>
</dbReference>
<gene>
    <name evidence="16" type="ORF">G5I_12313</name>
</gene>
<feature type="domain" description="DUF4817" evidence="14">
    <location>
        <begin position="60"/>
        <end position="105"/>
    </location>
</feature>
<evidence type="ECO:0000256" key="8">
    <source>
        <dbReference type="ARBA" id="ARBA00022989"/>
    </source>
</evidence>
<evidence type="ECO:0000256" key="1">
    <source>
        <dbReference type="ARBA" id="ARBA00004447"/>
    </source>
</evidence>
<feature type="domain" description="Fucosyltransferase N-terminal" evidence="15">
    <location>
        <begin position="285"/>
        <end position="357"/>
    </location>
</feature>